<proteinExistence type="predicted"/>
<protein>
    <submittedName>
        <fullName evidence="1">Uncharacterized protein</fullName>
    </submittedName>
</protein>
<evidence type="ECO:0000313" key="2">
    <source>
        <dbReference type="Proteomes" id="UP001081071"/>
    </source>
</evidence>
<gene>
    <name evidence="1" type="ORF">O4220_05850</name>
</gene>
<name>A0ABT4MBZ4_9NOCA</name>
<dbReference type="EMBL" id="JAPWIJ010000002">
    <property type="protein sequence ID" value="MCZ4518035.1"/>
    <property type="molecule type" value="Genomic_DNA"/>
</dbReference>
<keyword evidence="2" id="KW-1185">Reference proteome</keyword>
<dbReference type="Proteomes" id="UP001081071">
    <property type="component" value="Unassembled WGS sequence"/>
</dbReference>
<sequence>MTLENRRNQISRLAKRSPLSFVAGTRALSAWVSSGKQISIESATGRSVSFYLGPGRRNFGNPDDPLLRGRGRVALILDRNILETSSGVDAGQWSFAPFDIGEVLYHWNEGSLPREYLPGFTREQLRAALRPISSLEHDFSQVLDECYEDPMDYFRPGKRPRPSLELDDLTSAIHKACTERWFGRVRPFSGALTFEVRSSLSVTVPDSAVLCVVLLDDEVTRRAIDTDELESRFGSRLRVVPTPQTIHHPDLPSALLESETTDFVTSYLAV</sequence>
<reference evidence="1" key="1">
    <citation type="submission" date="2022-12" db="EMBL/GenBank/DDBJ databases">
        <authorList>
            <person name="Krivoruchko A.V."/>
            <person name="Elkin A."/>
        </authorList>
    </citation>
    <scope>NUCLEOTIDE SEQUENCE</scope>
    <source>
        <strain evidence="1">IEGM 1391</strain>
    </source>
</reference>
<comment type="caution">
    <text evidence="1">The sequence shown here is derived from an EMBL/GenBank/DDBJ whole genome shotgun (WGS) entry which is preliminary data.</text>
</comment>
<evidence type="ECO:0000313" key="1">
    <source>
        <dbReference type="EMBL" id="MCZ4518035.1"/>
    </source>
</evidence>
<organism evidence="1 2">
    <name type="scientific">Rhodococcus ruber</name>
    <dbReference type="NCBI Taxonomy" id="1830"/>
    <lineage>
        <taxon>Bacteria</taxon>
        <taxon>Bacillati</taxon>
        <taxon>Actinomycetota</taxon>
        <taxon>Actinomycetes</taxon>
        <taxon>Mycobacteriales</taxon>
        <taxon>Nocardiaceae</taxon>
        <taxon>Rhodococcus</taxon>
    </lineage>
</organism>
<accession>A0ABT4MBZ4</accession>
<dbReference type="RefSeq" id="WP_269602722.1">
    <property type="nucleotide sequence ID" value="NZ_JAPWIJ010000002.1"/>
</dbReference>